<evidence type="ECO:0000256" key="7">
    <source>
        <dbReference type="ARBA" id="ARBA00023242"/>
    </source>
</evidence>
<comment type="similarity">
    <text evidence="3">Belongs to the SDE2 family.</text>
</comment>
<organism evidence="12 13">
    <name type="scientific">Polyplax serrata</name>
    <name type="common">Common mouse louse</name>
    <dbReference type="NCBI Taxonomy" id="468196"/>
    <lineage>
        <taxon>Eukaryota</taxon>
        <taxon>Metazoa</taxon>
        <taxon>Ecdysozoa</taxon>
        <taxon>Arthropoda</taxon>
        <taxon>Hexapoda</taxon>
        <taxon>Insecta</taxon>
        <taxon>Pterygota</taxon>
        <taxon>Neoptera</taxon>
        <taxon>Paraneoptera</taxon>
        <taxon>Psocodea</taxon>
        <taxon>Troctomorpha</taxon>
        <taxon>Phthiraptera</taxon>
        <taxon>Anoplura</taxon>
        <taxon>Polyplacidae</taxon>
        <taxon>Polyplax</taxon>
    </lineage>
</organism>
<reference evidence="12 13" key="1">
    <citation type="submission" date="2023-09" db="EMBL/GenBank/DDBJ databases">
        <title>Genomes of two closely related lineages of the louse Polyplax serrata with different host specificities.</title>
        <authorList>
            <person name="Martinu J."/>
            <person name="Tarabai H."/>
            <person name="Stefka J."/>
            <person name="Hypsa V."/>
        </authorList>
    </citation>
    <scope>NUCLEOTIDE SEQUENCE [LARGE SCALE GENOMIC DNA]</scope>
    <source>
        <strain evidence="12">98ZLc_SE</strain>
    </source>
</reference>
<feature type="region of interest" description="Disordered" evidence="10">
    <location>
        <begin position="171"/>
        <end position="192"/>
    </location>
</feature>
<sequence length="224" mass="25568">MIHLVFDLPPYSNTLTLDNGSCLSNDDLKQLVTQYSDEFLGTTFDFYLLHNGKIYSGEHLTDGVIRVIPRLPGGKGGFGSMLRAIGAQIEKTTNREACRDLSGRRLRDINEEKRLKKWLAEQAEREQEAVRKKKRKLEKLTKIVKHNFEDEEYAKARVEMPEKINEALEEGLKVAEEEPSSSEVTKKPKEKAKKIKGNLWVDDLDSLEDSESDDEVTKKKAKTT</sequence>
<protein>
    <recommendedName>
        <fullName evidence="11">SDE2-like domain-containing protein</fullName>
    </recommendedName>
</protein>
<dbReference type="PANTHER" id="PTHR12786">
    <property type="entry name" value="SPLICING FACTOR SF3A-RELATED"/>
    <property type="match status" value="1"/>
</dbReference>
<evidence type="ECO:0000256" key="10">
    <source>
        <dbReference type="SAM" id="MobiDB-lite"/>
    </source>
</evidence>
<dbReference type="Pfam" id="PF22782">
    <property type="entry name" value="SDE2"/>
    <property type="match status" value="1"/>
</dbReference>
<comment type="caution">
    <text evidence="12">The sequence shown here is derived from an EMBL/GenBank/DDBJ whole genome shotgun (WGS) entry which is preliminary data.</text>
</comment>
<evidence type="ECO:0000256" key="2">
    <source>
        <dbReference type="ARBA" id="ARBA00004496"/>
    </source>
</evidence>
<comment type="subcellular location">
    <subcellularLocation>
        <location evidence="2">Cytoplasm</location>
    </subcellularLocation>
    <subcellularLocation>
        <location evidence="1">Nucleus</location>
    </subcellularLocation>
</comment>
<evidence type="ECO:0000256" key="4">
    <source>
        <dbReference type="ARBA" id="ARBA00022490"/>
    </source>
</evidence>
<accession>A0ABR1B6V5</accession>
<dbReference type="InterPro" id="IPR053822">
    <property type="entry name" value="SDE2-like_dom"/>
</dbReference>
<evidence type="ECO:0000313" key="12">
    <source>
        <dbReference type="EMBL" id="KAK6635909.1"/>
    </source>
</evidence>
<keyword evidence="8" id="KW-0131">Cell cycle</keyword>
<keyword evidence="9" id="KW-0175">Coiled coil</keyword>
<evidence type="ECO:0000256" key="5">
    <source>
        <dbReference type="ARBA" id="ARBA00022664"/>
    </source>
</evidence>
<evidence type="ECO:0000256" key="6">
    <source>
        <dbReference type="ARBA" id="ARBA00023187"/>
    </source>
</evidence>
<evidence type="ECO:0000259" key="11">
    <source>
        <dbReference type="Pfam" id="PF22782"/>
    </source>
</evidence>
<proteinExistence type="inferred from homology"/>
<keyword evidence="7" id="KW-0539">Nucleus</keyword>
<feature type="coiled-coil region" evidence="9">
    <location>
        <begin position="106"/>
        <end position="143"/>
    </location>
</feature>
<dbReference type="InterPro" id="IPR051421">
    <property type="entry name" value="RNA_Proc_DNA_Dmg_Regulator"/>
</dbReference>
<evidence type="ECO:0000256" key="9">
    <source>
        <dbReference type="SAM" id="Coils"/>
    </source>
</evidence>
<gene>
    <name evidence="12" type="ORF">RUM44_001163</name>
</gene>
<keyword evidence="5" id="KW-0507">mRNA processing</keyword>
<evidence type="ECO:0000256" key="1">
    <source>
        <dbReference type="ARBA" id="ARBA00004123"/>
    </source>
</evidence>
<evidence type="ECO:0000256" key="3">
    <source>
        <dbReference type="ARBA" id="ARBA00008726"/>
    </source>
</evidence>
<dbReference type="PANTHER" id="PTHR12786:SF1">
    <property type="entry name" value="SPLICING REGULATOR SDE2"/>
    <property type="match status" value="1"/>
</dbReference>
<keyword evidence="4" id="KW-0963">Cytoplasm</keyword>
<evidence type="ECO:0000256" key="8">
    <source>
        <dbReference type="ARBA" id="ARBA00023306"/>
    </source>
</evidence>
<feature type="domain" description="SDE2-like" evidence="11">
    <location>
        <begin position="73"/>
        <end position="169"/>
    </location>
</feature>
<name>A0ABR1B6V5_POLSC</name>
<dbReference type="EMBL" id="JAWJWF010000003">
    <property type="protein sequence ID" value="KAK6635909.1"/>
    <property type="molecule type" value="Genomic_DNA"/>
</dbReference>
<evidence type="ECO:0000313" key="13">
    <source>
        <dbReference type="Proteomes" id="UP001359485"/>
    </source>
</evidence>
<keyword evidence="6" id="KW-0508">mRNA splicing</keyword>
<keyword evidence="13" id="KW-1185">Reference proteome</keyword>
<dbReference type="Proteomes" id="UP001359485">
    <property type="component" value="Unassembled WGS sequence"/>
</dbReference>